<organism evidence="2">
    <name type="scientific">Strongyloides stercoralis</name>
    <name type="common">Threadworm</name>
    <dbReference type="NCBI Taxonomy" id="6248"/>
    <lineage>
        <taxon>Eukaryota</taxon>
        <taxon>Metazoa</taxon>
        <taxon>Ecdysozoa</taxon>
        <taxon>Nematoda</taxon>
        <taxon>Chromadorea</taxon>
        <taxon>Rhabditida</taxon>
        <taxon>Tylenchina</taxon>
        <taxon>Panagrolaimomorpha</taxon>
        <taxon>Strongyloidoidea</taxon>
        <taxon>Strongyloididae</taxon>
        <taxon>Strongyloides</taxon>
    </lineage>
</organism>
<evidence type="ECO:0000313" key="2">
    <source>
        <dbReference type="WBParaSite" id="SSTP_0000066250.1"/>
    </source>
</evidence>
<name>A0A0K0DTU7_STRER</name>
<reference evidence="2" key="1">
    <citation type="submission" date="2015-08" db="UniProtKB">
        <authorList>
            <consortium name="WormBaseParasite"/>
        </authorList>
    </citation>
    <scope>IDENTIFICATION</scope>
</reference>
<protein>
    <submittedName>
        <fullName evidence="2">Uncharacterized protein</fullName>
    </submittedName>
</protein>
<accession>A0A0K0DTU7</accession>
<feature type="region of interest" description="Disordered" evidence="1">
    <location>
        <begin position="1"/>
        <end position="41"/>
    </location>
</feature>
<dbReference type="AlphaFoldDB" id="A0A0K0DTU7"/>
<feature type="compositionally biased region" description="Polar residues" evidence="1">
    <location>
        <begin position="1"/>
        <end position="10"/>
    </location>
</feature>
<proteinExistence type="predicted"/>
<dbReference type="WBParaSite" id="SSTP_0000066250.1">
    <property type="protein sequence ID" value="SSTP_0000066250.1"/>
    <property type="gene ID" value="SSTP_0000066250"/>
</dbReference>
<evidence type="ECO:0000256" key="1">
    <source>
        <dbReference type="SAM" id="MobiDB-lite"/>
    </source>
</evidence>
<sequence length="151" mass="17139">MLPAGTTKSNPIIIDDDSSTDSTDLAPQQFRCSPPPTYSPSPPSTIEYLHGGYFPLRGVHTVSRPSGLSFSIHTADPTLLNTISNALHENPTIMDLHLNITESPTSYLIMRLHDILYLRDWTRLSVTCPHIWRNYLYLFPHCVQLDLRFIF</sequence>